<gene>
    <name evidence="3" type="ORF">CLV40_101210</name>
</gene>
<evidence type="ECO:0008006" key="5">
    <source>
        <dbReference type="Google" id="ProtNLM"/>
    </source>
</evidence>
<proteinExistence type="predicted"/>
<keyword evidence="2" id="KW-1133">Transmembrane helix</keyword>
<sequence>MTHPPQPPTPPIDGDPRYPGATPPPRRRSALRVLLIAAVALVLVVGAGVGVYYLSRDRGAPPEPERASGPETVRDMYMGAYEAKHFDDVLAEACEAYRTRFGTTAEELERGLADYDVTARADGEPKVDGEKATARIALVLDQGGRTKNAHIEIKMVKEDGRWRFCGEQPR</sequence>
<reference evidence="3 4" key="1">
    <citation type="submission" date="2018-02" db="EMBL/GenBank/DDBJ databases">
        <title>Genomic Encyclopedia of Archaeal and Bacterial Type Strains, Phase II (KMG-II): from individual species to whole genera.</title>
        <authorList>
            <person name="Goeker M."/>
        </authorList>
    </citation>
    <scope>NUCLEOTIDE SEQUENCE [LARGE SCALE GENOMIC DNA]</scope>
    <source>
        <strain evidence="3 4">YU 961-1</strain>
    </source>
</reference>
<evidence type="ECO:0000256" key="1">
    <source>
        <dbReference type="SAM" id="MobiDB-lite"/>
    </source>
</evidence>
<accession>A0A2S6H0L6</accession>
<dbReference type="RefSeq" id="WP_104475972.1">
    <property type="nucleotide sequence ID" value="NZ_CP154825.1"/>
</dbReference>
<feature type="compositionally biased region" description="Pro residues" evidence="1">
    <location>
        <begin position="1"/>
        <end position="13"/>
    </location>
</feature>
<dbReference type="OrthoDB" id="3699918at2"/>
<evidence type="ECO:0000313" key="3">
    <source>
        <dbReference type="EMBL" id="PPK71024.1"/>
    </source>
</evidence>
<evidence type="ECO:0000313" key="4">
    <source>
        <dbReference type="Proteomes" id="UP000239203"/>
    </source>
</evidence>
<feature type="transmembrane region" description="Helical" evidence="2">
    <location>
        <begin position="33"/>
        <end position="54"/>
    </location>
</feature>
<keyword evidence="2" id="KW-0472">Membrane</keyword>
<keyword evidence="2" id="KW-0812">Transmembrane</keyword>
<name>A0A2S6H0L6_9PSEU</name>
<organism evidence="3 4">
    <name type="scientific">Actinokineospora auranticolor</name>
    <dbReference type="NCBI Taxonomy" id="155976"/>
    <lineage>
        <taxon>Bacteria</taxon>
        <taxon>Bacillati</taxon>
        <taxon>Actinomycetota</taxon>
        <taxon>Actinomycetes</taxon>
        <taxon>Pseudonocardiales</taxon>
        <taxon>Pseudonocardiaceae</taxon>
        <taxon>Actinokineospora</taxon>
    </lineage>
</organism>
<dbReference type="AlphaFoldDB" id="A0A2S6H0L6"/>
<evidence type="ECO:0000256" key="2">
    <source>
        <dbReference type="SAM" id="Phobius"/>
    </source>
</evidence>
<dbReference type="Proteomes" id="UP000239203">
    <property type="component" value="Unassembled WGS sequence"/>
</dbReference>
<protein>
    <recommendedName>
        <fullName evidence="5">Mce-associated membrane protein</fullName>
    </recommendedName>
</protein>
<comment type="caution">
    <text evidence="3">The sequence shown here is derived from an EMBL/GenBank/DDBJ whole genome shotgun (WGS) entry which is preliminary data.</text>
</comment>
<feature type="region of interest" description="Disordered" evidence="1">
    <location>
        <begin position="1"/>
        <end position="25"/>
    </location>
</feature>
<keyword evidence="4" id="KW-1185">Reference proteome</keyword>
<dbReference type="EMBL" id="PTIX01000001">
    <property type="protein sequence ID" value="PPK71024.1"/>
    <property type="molecule type" value="Genomic_DNA"/>
</dbReference>